<gene>
    <name evidence="1" type="ORF">NG800_016225</name>
</gene>
<reference evidence="1 2" key="1">
    <citation type="submission" date="2023-11" db="EMBL/GenBank/DDBJ databases">
        <title>First isolation, identification, and characterization of non-pathogenic Epilithonimonas ginsengisoli isolated from diseased farmed rainbow trout (Oncorhynchus mykiss) in Chile.</title>
        <authorList>
            <person name="Miranda C.D."/>
            <person name="Irgang R."/>
            <person name="Concha C."/>
            <person name="Rojas R."/>
            <person name="Avendano R."/>
        </authorList>
    </citation>
    <scope>NUCLEOTIDE SEQUENCE [LARGE SCALE GENOMIC DNA]</scope>
    <source>
        <strain evidence="1 2">FP99</strain>
    </source>
</reference>
<dbReference type="Proteomes" id="UP001204439">
    <property type="component" value="Unassembled WGS sequence"/>
</dbReference>
<evidence type="ECO:0000313" key="2">
    <source>
        <dbReference type="Proteomes" id="UP001204439"/>
    </source>
</evidence>
<comment type="caution">
    <text evidence="1">The sequence shown here is derived from an EMBL/GenBank/DDBJ whole genome shotgun (WGS) entry which is preliminary data.</text>
</comment>
<dbReference type="RefSeq" id="WP_063969896.1">
    <property type="nucleotide sequence ID" value="NZ_JAMXLT020000032.1"/>
</dbReference>
<proteinExistence type="predicted"/>
<accession>A0ABU4JLD1</accession>
<organism evidence="1 2">
    <name type="scientific">Epilithonimonas ginsengisoli</name>
    <dbReference type="NCBI Taxonomy" id="1245592"/>
    <lineage>
        <taxon>Bacteria</taxon>
        <taxon>Pseudomonadati</taxon>
        <taxon>Bacteroidota</taxon>
        <taxon>Flavobacteriia</taxon>
        <taxon>Flavobacteriales</taxon>
        <taxon>Weeksellaceae</taxon>
        <taxon>Chryseobacterium group</taxon>
        <taxon>Epilithonimonas</taxon>
    </lineage>
</organism>
<sequence length="120" mass="14217">MNTDEAKDEVILFRIKSQKKKYWKMICSKKRISLTSLIIDSVENRILNDERREILEFMEKQDNIFGKIENNINQVAKIANGQKFISESELSNFSDKLSEIIILKKEQNEIFTKIYARLSR</sequence>
<keyword evidence="2" id="KW-1185">Reference proteome</keyword>
<name>A0ABU4JLD1_9FLAO</name>
<dbReference type="EMBL" id="JAMXLT020000032">
    <property type="protein sequence ID" value="MDW8550475.1"/>
    <property type="molecule type" value="Genomic_DNA"/>
</dbReference>
<protein>
    <recommendedName>
        <fullName evidence="3">MobC family plasmid mobilization relaxosome protein</fullName>
    </recommendedName>
</protein>
<evidence type="ECO:0000313" key="1">
    <source>
        <dbReference type="EMBL" id="MDW8550475.1"/>
    </source>
</evidence>
<evidence type="ECO:0008006" key="3">
    <source>
        <dbReference type="Google" id="ProtNLM"/>
    </source>
</evidence>